<dbReference type="HOGENOM" id="CLU_2657010_0_0_1"/>
<sequence length="76" mass="8582">MDPMLTRIGGAYIPPTKLRIMQAQITDKSERLDGSQQAKSSPQRPPYFERGFPRDDPRNTRFAINFLTSIGLGDLT</sequence>
<evidence type="ECO:0000313" key="3">
    <source>
        <dbReference type="Proteomes" id="UP000000305"/>
    </source>
</evidence>
<reference evidence="2 3" key="1">
    <citation type="journal article" date="2011" name="Science">
        <title>The ecoresponsive genome of Daphnia pulex.</title>
        <authorList>
            <person name="Colbourne J.K."/>
            <person name="Pfrender M.E."/>
            <person name="Gilbert D."/>
            <person name="Thomas W.K."/>
            <person name="Tucker A."/>
            <person name="Oakley T.H."/>
            <person name="Tokishita S."/>
            <person name="Aerts A."/>
            <person name="Arnold G.J."/>
            <person name="Basu M.K."/>
            <person name="Bauer D.J."/>
            <person name="Caceres C.E."/>
            <person name="Carmel L."/>
            <person name="Casola C."/>
            <person name="Choi J.H."/>
            <person name="Detter J.C."/>
            <person name="Dong Q."/>
            <person name="Dusheyko S."/>
            <person name="Eads B.D."/>
            <person name="Frohlich T."/>
            <person name="Geiler-Samerotte K.A."/>
            <person name="Gerlach D."/>
            <person name="Hatcher P."/>
            <person name="Jogdeo S."/>
            <person name="Krijgsveld J."/>
            <person name="Kriventseva E.V."/>
            <person name="Kultz D."/>
            <person name="Laforsch C."/>
            <person name="Lindquist E."/>
            <person name="Lopez J."/>
            <person name="Manak J.R."/>
            <person name="Muller J."/>
            <person name="Pangilinan J."/>
            <person name="Patwardhan R.P."/>
            <person name="Pitluck S."/>
            <person name="Pritham E.J."/>
            <person name="Rechtsteiner A."/>
            <person name="Rho M."/>
            <person name="Rogozin I.B."/>
            <person name="Sakarya O."/>
            <person name="Salamov A."/>
            <person name="Schaack S."/>
            <person name="Shapiro H."/>
            <person name="Shiga Y."/>
            <person name="Skalitzky C."/>
            <person name="Smith Z."/>
            <person name="Souvorov A."/>
            <person name="Sung W."/>
            <person name="Tang Z."/>
            <person name="Tsuchiya D."/>
            <person name="Tu H."/>
            <person name="Vos H."/>
            <person name="Wang M."/>
            <person name="Wolf Y.I."/>
            <person name="Yamagata H."/>
            <person name="Yamada T."/>
            <person name="Ye Y."/>
            <person name="Shaw J.R."/>
            <person name="Andrews J."/>
            <person name="Crease T.J."/>
            <person name="Tang H."/>
            <person name="Lucas S.M."/>
            <person name="Robertson H.M."/>
            <person name="Bork P."/>
            <person name="Koonin E.V."/>
            <person name="Zdobnov E.M."/>
            <person name="Grigoriev I.V."/>
            <person name="Lynch M."/>
            <person name="Boore J.L."/>
        </authorList>
    </citation>
    <scope>NUCLEOTIDE SEQUENCE [LARGE SCALE GENOMIC DNA]</scope>
</reference>
<dbReference type="KEGG" id="dpx:DAPPUDRAFT_269013"/>
<organism evidence="2 3">
    <name type="scientific">Daphnia pulex</name>
    <name type="common">Water flea</name>
    <dbReference type="NCBI Taxonomy" id="6669"/>
    <lineage>
        <taxon>Eukaryota</taxon>
        <taxon>Metazoa</taxon>
        <taxon>Ecdysozoa</taxon>
        <taxon>Arthropoda</taxon>
        <taxon>Crustacea</taxon>
        <taxon>Branchiopoda</taxon>
        <taxon>Diplostraca</taxon>
        <taxon>Cladocera</taxon>
        <taxon>Anomopoda</taxon>
        <taxon>Daphniidae</taxon>
        <taxon>Daphnia</taxon>
    </lineage>
</organism>
<proteinExistence type="predicted"/>
<keyword evidence="3" id="KW-1185">Reference proteome</keyword>
<dbReference type="OrthoDB" id="9950811at2759"/>
<protein>
    <submittedName>
        <fullName evidence="2">Uncharacterized protein</fullName>
    </submittedName>
</protein>
<dbReference type="InParanoid" id="E9HYP0"/>
<dbReference type="AlphaFoldDB" id="E9HYP0"/>
<accession>E9HYP0</accession>
<dbReference type="STRING" id="6669.E9HYP0"/>
<dbReference type="EMBL" id="GL733196">
    <property type="protein sequence ID" value="EFX63141.1"/>
    <property type="molecule type" value="Genomic_DNA"/>
</dbReference>
<name>E9HYP0_DAPPU</name>
<dbReference type="Proteomes" id="UP000000305">
    <property type="component" value="Unassembled WGS sequence"/>
</dbReference>
<evidence type="ECO:0000256" key="1">
    <source>
        <dbReference type="SAM" id="MobiDB-lite"/>
    </source>
</evidence>
<feature type="region of interest" description="Disordered" evidence="1">
    <location>
        <begin position="27"/>
        <end position="56"/>
    </location>
</feature>
<gene>
    <name evidence="2" type="ORF">DAPPUDRAFT_269013</name>
</gene>
<evidence type="ECO:0000313" key="2">
    <source>
        <dbReference type="EMBL" id="EFX63141.1"/>
    </source>
</evidence>